<reference evidence="3 6" key="1">
    <citation type="submission" date="2018-05" db="EMBL/GenBank/DDBJ databases">
        <authorList>
            <consortium name="PulseNet: The National Subtyping Network for Foodborne Disease Surveillance"/>
            <person name="Tarr C.L."/>
            <person name="Trees E."/>
            <person name="Katz L.S."/>
            <person name="Carleton-Romer H.A."/>
            <person name="Stroika S."/>
            <person name="Kucerova Z."/>
            <person name="Roache K.F."/>
            <person name="Sabol A.L."/>
            <person name="Besser J."/>
            <person name="Gerner-Smidt P."/>
        </authorList>
    </citation>
    <scope>NUCLEOTIDE SEQUENCE</scope>
    <source>
        <strain evidence="3">2014D-0197</strain>
        <strain evidence="1 6">2016D-0221</strain>
        <strain evidence="4">D4313</strain>
        <strain evidence="2 5">PNUSAC001503</strain>
    </source>
</reference>
<dbReference type="EMBL" id="AACCXK010000025">
    <property type="protein sequence ID" value="EAK0453725.1"/>
    <property type="molecule type" value="Genomic_DNA"/>
</dbReference>
<evidence type="ECO:0000313" key="2">
    <source>
        <dbReference type="EMBL" id="EAI8859521.1"/>
    </source>
</evidence>
<protein>
    <submittedName>
        <fullName evidence="3">Class I SAM-dependent methyltransferase</fullName>
    </submittedName>
</protein>
<dbReference type="Proteomes" id="UP000557842">
    <property type="component" value="Unassembled WGS sequence"/>
</dbReference>
<dbReference type="Pfam" id="PF13489">
    <property type="entry name" value="Methyltransf_23"/>
    <property type="match status" value="1"/>
</dbReference>
<dbReference type="OMA" id="HGHRCTY"/>
<dbReference type="EMBL" id="AABTCC010000020">
    <property type="protein sequence ID" value="EAI8859521.1"/>
    <property type="molecule type" value="Genomic_DNA"/>
</dbReference>
<sequence>MDKREILEICITEYMKKHSSRPAYCEYLRTKKYAYEMILKNFKGKNVLELGSDGAATSAILARWSENLDIVDMNDKISHLIEEDPYLKKAKFIKSLWQDFKPQNLYSDILLTDSLEHIKDGSELLSIIKNWLSSDGFLHIVVPNALSLHRLIGVKMGFLNSPYEFNENDISSGHEKVYDFDTLKSDILKSGLKLISMEGVQLKPLTDSQLTAFKPEFKDALSSLSSLLPRNSAEIYAVCGI</sequence>
<keyword evidence="3" id="KW-0808">Transferase</keyword>
<comment type="caution">
    <text evidence="3">The sequence shown here is derived from an EMBL/GenBank/DDBJ whole genome shotgun (WGS) entry which is preliminary data.</text>
</comment>
<evidence type="ECO:0000313" key="5">
    <source>
        <dbReference type="Proteomes" id="UP000535509"/>
    </source>
</evidence>
<dbReference type="InterPro" id="IPR029063">
    <property type="entry name" value="SAM-dependent_MTases_sf"/>
</dbReference>
<dbReference type="AlphaFoldDB" id="A0A5L4IFZ7"/>
<dbReference type="Proteomes" id="UP000535509">
    <property type="component" value="Unassembled WGS sequence"/>
</dbReference>
<keyword evidence="5" id="KW-1185">Reference proteome</keyword>
<accession>A0A5L4IFZ7</accession>
<dbReference type="EMBL" id="AABQDW010000010">
    <property type="protein sequence ID" value="EAI5408311.1"/>
    <property type="molecule type" value="Genomic_DNA"/>
</dbReference>
<evidence type="ECO:0000313" key="3">
    <source>
        <dbReference type="EMBL" id="EAK0453725.1"/>
    </source>
</evidence>
<keyword evidence="3" id="KW-0489">Methyltransferase</keyword>
<dbReference type="EMBL" id="AACCXM010000006">
    <property type="protein sequence ID" value="EAK0469143.1"/>
    <property type="molecule type" value="Genomic_DNA"/>
</dbReference>
<dbReference type="Gene3D" id="3.40.50.150">
    <property type="entry name" value="Vaccinia Virus protein VP39"/>
    <property type="match status" value="1"/>
</dbReference>
<evidence type="ECO:0000313" key="1">
    <source>
        <dbReference type="EMBL" id="EAI5408311.1"/>
    </source>
</evidence>
<gene>
    <name evidence="3" type="ORF">AAH17_08775</name>
    <name evidence="4" type="ORF">AAH24_07200</name>
    <name evidence="1" type="ORF">BVH53_06325</name>
    <name evidence="2" type="ORF">CX802_06755</name>
</gene>
<dbReference type="SUPFAM" id="SSF53335">
    <property type="entry name" value="S-adenosyl-L-methionine-dependent methyltransferases"/>
    <property type="match status" value="1"/>
</dbReference>
<evidence type="ECO:0000313" key="4">
    <source>
        <dbReference type="EMBL" id="EAK0469143.1"/>
    </source>
</evidence>
<name>A0A5L4IFZ7_CAMFE</name>
<dbReference type="GO" id="GO:0008168">
    <property type="term" value="F:methyltransferase activity"/>
    <property type="evidence" value="ECO:0007669"/>
    <property type="project" value="UniProtKB-KW"/>
</dbReference>
<dbReference type="RefSeq" id="WP_002850681.1">
    <property type="nucleotide sequence ID" value="NZ_AABUZP020000015.1"/>
</dbReference>
<proteinExistence type="predicted"/>
<evidence type="ECO:0000313" key="6">
    <source>
        <dbReference type="Proteomes" id="UP000557842"/>
    </source>
</evidence>
<dbReference type="GO" id="GO:0032259">
    <property type="term" value="P:methylation"/>
    <property type="evidence" value="ECO:0007669"/>
    <property type="project" value="UniProtKB-KW"/>
</dbReference>
<dbReference type="GeneID" id="61065429"/>
<organism evidence="3">
    <name type="scientific">Campylobacter fetus</name>
    <dbReference type="NCBI Taxonomy" id="196"/>
    <lineage>
        <taxon>Bacteria</taxon>
        <taxon>Pseudomonadati</taxon>
        <taxon>Campylobacterota</taxon>
        <taxon>Epsilonproteobacteria</taxon>
        <taxon>Campylobacterales</taxon>
        <taxon>Campylobacteraceae</taxon>
        <taxon>Campylobacter</taxon>
    </lineage>
</organism>